<comment type="caution">
    <text evidence="10">The sequence shown here is derived from an EMBL/GenBank/DDBJ whole genome shotgun (WGS) entry which is preliminary data.</text>
</comment>
<dbReference type="PANTHER" id="PTHR32024">
    <property type="entry name" value="TRK SYSTEM POTASSIUM UPTAKE PROTEIN TRKG-RELATED"/>
    <property type="match status" value="1"/>
</dbReference>
<feature type="transmembrane region" description="Helical" evidence="9">
    <location>
        <begin position="35"/>
        <end position="54"/>
    </location>
</feature>
<dbReference type="Pfam" id="PF02386">
    <property type="entry name" value="TrkH"/>
    <property type="match status" value="1"/>
</dbReference>
<protein>
    <submittedName>
        <fullName evidence="10">Trk system potassium uptake protein trkG</fullName>
    </submittedName>
</protein>
<evidence type="ECO:0000256" key="7">
    <source>
        <dbReference type="ARBA" id="ARBA00023065"/>
    </source>
</evidence>
<accession>A0A158SYQ7</accession>
<dbReference type="AlphaFoldDB" id="A0A158SYQ7"/>
<dbReference type="PANTHER" id="PTHR32024:SF2">
    <property type="entry name" value="TRK SYSTEM POTASSIUM UPTAKE PROTEIN TRKG-RELATED"/>
    <property type="match status" value="1"/>
</dbReference>
<keyword evidence="4" id="KW-1003">Cell membrane</keyword>
<comment type="subcellular location">
    <subcellularLocation>
        <location evidence="1">Cell membrane</location>
        <topology evidence="1">Multi-pass membrane protein</topology>
    </subcellularLocation>
</comment>
<evidence type="ECO:0000256" key="3">
    <source>
        <dbReference type="ARBA" id="ARBA00022448"/>
    </source>
</evidence>
<comment type="similarity">
    <text evidence="2">Belongs to the TrkH potassium transport family.</text>
</comment>
<dbReference type="InterPro" id="IPR003445">
    <property type="entry name" value="Cat_transpt"/>
</dbReference>
<keyword evidence="6 9" id="KW-1133">Transmembrane helix</keyword>
<organism evidence="10 11">
    <name type="scientific">Haemophilus influenzae</name>
    <dbReference type="NCBI Taxonomy" id="727"/>
    <lineage>
        <taxon>Bacteria</taxon>
        <taxon>Pseudomonadati</taxon>
        <taxon>Pseudomonadota</taxon>
        <taxon>Gammaproteobacteria</taxon>
        <taxon>Pasteurellales</taxon>
        <taxon>Pasteurellaceae</taxon>
        <taxon>Haemophilus</taxon>
    </lineage>
</organism>
<feature type="transmembrane region" description="Helical" evidence="9">
    <location>
        <begin position="91"/>
        <end position="113"/>
    </location>
</feature>
<evidence type="ECO:0000256" key="4">
    <source>
        <dbReference type="ARBA" id="ARBA00022475"/>
    </source>
</evidence>
<proteinExistence type="inferred from homology"/>
<reference evidence="10 11" key="1">
    <citation type="submission" date="2014-05" db="EMBL/GenBank/DDBJ databases">
        <title>Methylome analysis of the phasevarions of Haemophilus influenzae.</title>
        <authorList>
            <person name="Atack J.M."/>
            <person name="Fox K.L."/>
            <person name="Power P.M."/>
            <person name="Clark T."/>
            <person name="Jurcisek J."/>
            <person name="Korlach J."/>
            <person name="Bakaletz L.O."/>
            <person name="Jennings M.P."/>
        </authorList>
    </citation>
    <scope>NUCLEOTIDE SEQUENCE [LARGE SCALE GENOMIC DNA]</scope>
    <source>
        <strain evidence="10 11">1209</strain>
    </source>
</reference>
<keyword evidence="3" id="KW-0813">Transport</keyword>
<keyword evidence="5 9" id="KW-0812">Transmembrane</keyword>
<evidence type="ECO:0000256" key="5">
    <source>
        <dbReference type="ARBA" id="ARBA00022692"/>
    </source>
</evidence>
<dbReference type="GO" id="GO:0030001">
    <property type="term" value="P:metal ion transport"/>
    <property type="evidence" value="ECO:0007669"/>
    <property type="project" value="UniProtKB-ARBA"/>
</dbReference>
<dbReference type="GO" id="GO:0008324">
    <property type="term" value="F:monoatomic cation transmembrane transporter activity"/>
    <property type="evidence" value="ECO:0007669"/>
    <property type="project" value="InterPro"/>
</dbReference>
<feature type="transmembrane region" description="Helical" evidence="9">
    <location>
        <begin position="156"/>
        <end position="176"/>
    </location>
</feature>
<dbReference type="Proteomes" id="UP000050700">
    <property type="component" value="Unassembled WGS sequence"/>
</dbReference>
<keyword evidence="7" id="KW-0406">Ion transport</keyword>
<evidence type="ECO:0000313" key="11">
    <source>
        <dbReference type="Proteomes" id="UP000050700"/>
    </source>
</evidence>
<dbReference type="PATRIC" id="fig|727.582.peg.1487"/>
<dbReference type="GO" id="GO:0005886">
    <property type="term" value="C:plasma membrane"/>
    <property type="evidence" value="ECO:0007669"/>
    <property type="project" value="UniProtKB-SubCell"/>
</dbReference>
<evidence type="ECO:0000313" key="10">
    <source>
        <dbReference type="EMBL" id="KIS36001.1"/>
    </source>
</evidence>
<keyword evidence="8 9" id="KW-0472">Membrane</keyword>
<feature type="transmembrane region" description="Helical" evidence="9">
    <location>
        <begin position="215"/>
        <end position="236"/>
    </location>
</feature>
<evidence type="ECO:0000256" key="1">
    <source>
        <dbReference type="ARBA" id="ARBA00004651"/>
    </source>
</evidence>
<evidence type="ECO:0000256" key="2">
    <source>
        <dbReference type="ARBA" id="ARBA00009137"/>
    </source>
</evidence>
<evidence type="ECO:0000256" key="9">
    <source>
        <dbReference type="SAM" id="Phobius"/>
    </source>
</evidence>
<dbReference type="EMBL" id="JMQP01000002">
    <property type="protein sequence ID" value="KIS36001.1"/>
    <property type="molecule type" value="Genomic_DNA"/>
</dbReference>
<name>A0A158SYQ7_HAEIF</name>
<gene>
    <name evidence="10" type="primary">trkG_2</name>
    <name evidence="10" type="ORF">NTHI1209_01628</name>
</gene>
<evidence type="ECO:0000256" key="8">
    <source>
        <dbReference type="ARBA" id="ARBA00023136"/>
    </source>
</evidence>
<sequence length="242" mass="26843">MLIGGVNFSLHISAFLALGKRNIWRNYWKDPEFRFFLTMQIIFIGIVSLSLYGYGLVSDINEAVTKGALQLTSMSMTAGYTIFDIDNLPPFIGLLLVISAVIGGCGGSTTGGLKAIRTLILWKQIDRELHSLIHPNLVQPIRIGKNRLAPRMIESIWAFFIIFILVYWGCVFAVILCGMNTFDAMGAVFATLTNAGPGLGFIHESFIGVPESAKLVFSFAMICGRLEMFSLIVLFIPSYWKK</sequence>
<evidence type="ECO:0000256" key="6">
    <source>
        <dbReference type="ARBA" id="ARBA00022989"/>
    </source>
</evidence>